<dbReference type="PANTHER" id="PTHR45715">
    <property type="entry name" value="ATPASE H+-TRANSPORTING V1 SUBUNIT E1A-RELATED"/>
    <property type="match status" value="1"/>
</dbReference>
<evidence type="ECO:0000256" key="1">
    <source>
        <dbReference type="ARBA" id="ARBA00005901"/>
    </source>
</evidence>
<evidence type="ECO:0000256" key="5">
    <source>
        <dbReference type="SAM" id="MobiDB-lite"/>
    </source>
</evidence>
<accession>A0A830HN09</accession>
<evidence type="ECO:0000256" key="2">
    <source>
        <dbReference type="ARBA" id="ARBA00022448"/>
    </source>
</evidence>
<gene>
    <name evidence="6" type="ORF">PPROV_000591300</name>
</gene>
<evidence type="ECO:0008006" key="8">
    <source>
        <dbReference type="Google" id="ProtNLM"/>
    </source>
</evidence>
<dbReference type="Gene3D" id="6.10.250.1620">
    <property type="match status" value="1"/>
</dbReference>
<dbReference type="InterPro" id="IPR038495">
    <property type="entry name" value="ATPase_E_C"/>
</dbReference>
<dbReference type="InterPro" id="IPR002842">
    <property type="entry name" value="ATPase_V1_Esu"/>
</dbReference>
<keyword evidence="2" id="KW-0813">Transport</keyword>
<keyword evidence="7" id="KW-1185">Reference proteome</keyword>
<dbReference type="AlphaFoldDB" id="A0A830HN09"/>
<organism evidence="6 7">
    <name type="scientific">Pycnococcus provasolii</name>
    <dbReference type="NCBI Taxonomy" id="41880"/>
    <lineage>
        <taxon>Eukaryota</taxon>
        <taxon>Viridiplantae</taxon>
        <taxon>Chlorophyta</taxon>
        <taxon>Pseudoscourfieldiophyceae</taxon>
        <taxon>Pseudoscourfieldiales</taxon>
        <taxon>Pycnococcaceae</taxon>
        <taxon>Pycnococcus</taxon>
    </lineage>
</organism>
<dbReference type="OrthoDB" id="10263003at2759"/>
<dbReference type="Pfam" id="PF01991">
    <property type="entry name" value="vATP-synt_E"/>
    <property type="match status" value="1"/>
</dbReference>
<keyword evidence="3" id="KW-0406">Ion transport</keyword>
<feature type="region of interest" description="Disordered" evidence="5">
    <location>
        <begin position="172"/>
        <end position="200"/>
    </location>
</feature>
<dbReference type="GO" id="GO:0046961">
    <property type="term" value="F:proton-transporting ATPase activity, rotational mechanism"/>
    <property type="evidence" value="ECO:0007669"/>
    <property type="project" value="InterPro"/>
</dbReference>
<comment type="caution">
    <text evidence="6">The sequence shown here is derived from an EMBL/GenBank/DDBJ whole genome shotgun (WGS) entry which is preliminary data.</text>
</comment>
<reference evidence="6" key="1">
    <citation type="submission" date="2020-10" db="EMBL/GenBank/DDBJ databases">
        <title>Unveiling of a novel bifunctional photoreceptor, Dualchrome1, isolated from a cosmopolitan green alga.</title>
        <authorList>
            <person name="Suzuki S."/>
            <person name="Kawachi M."/>
        </authorList>
    </citation>
    <scope>NUCLEOTIDE SEQUENCE</scope>
    <source>
        <strain evidence="6">NIES 2893</strain>
    </source>
</reference>
<dbReference type="EMBL" id="BNJQ01000015">
    <property type="protein sequence ID" value="GHP07170.1"/>
    <property type="molecule type" value="Genomic_DNA"/>
</dbReference>
<dbReference type="GO" id="GO:0033178">
    <property type="term" value="C:proton-transporting two-sector ATPase complex, catalytic domain"/>
    <property type="evidence" value="ECO:0007669"/>
    <property type="project" value="InterPro"/>
</dbReference>
<feature type="compositionally biased region" description="Acidic residues" evidence="5">
    <location>
        <begin position="187"/>
        <end position="196"/>
    </location>
</feature>
<name>A0A830HN09_9CHLO</name>
<dbReference type="SUPFAM" id="SSF160527">
    <property type="entry name" value="V-type ATPase subunit E-like"/>
    <property type="match status" value="1"/>
</dbReference>
<dbReference type="Gene3D" id="3.30.2320.30">
    <property type="entry name" value="ATP synthase, E subunit, C-terminal"/>
    <property type="match status" value="1"/>
</dbReference>
<evidence type="ECO:0000313" key="6">
    <source>
        <dbReference type="EMBL" id="GHP07170.1"/>
    </source>
</evidence>
<evidence type="ECO:0000256" key="3">
    <source>
        <dbReference type="ARBA" id="ARBA00023065"/>
    </source>
</evidence>
<evidence type="ECO:0000313" key="7">
    <source>
        <dbReference type="Proteomes" id="UP000660262"/>
    </source>
</evidence>
<sequence>MASGGALTDAEVSAQIQQMVSFIKAEALEKADEIRTAAEEEFAVAKDQVVEAERARILKEFKRREDTMLVKAKIEKSAQQNAQRIDVLASRDQLVRDVLATARRRLGEVSDPSSATYAQTLKHLVLDGVKKLLVPNSVVQLVVRCRACDVTPARSAVSNAQQTLGESQVRLTLDESTPLPPPPTAADADEDDEEDGVDKSTACRGGVVVSTADGKVIVDNTLDARLRLCFQGALPQVRSLLFSQ</sequence>
<proteinExistence type="inferred from homology"/>
<protein>
    <recommendedName>
        <fullName evidence="8">V-type proton ATPase subunit E</fullName>
    </recommendedName>
</protein>
<comment type="similarity">
    <text evidence="1">Belongs to the V-ATPase E subunit family.</text>
</comment>
<keyword evidence="4" id="KW-0175">Coiled coil</keyword>
<evidence type="ECO:0000256" key="4">
    <source>
        <dbReference type="SAM" id="Coils"/>
    </source>
</evidence>
<dbReference type="Proteomes" id="UP000660262">
    <property type="component" value="Unassembled WGS sequence"/>
</dbReference>
<feature type="coiled-coil region" evidence="4">
    <location>
        <begin position="28"/>
        <end position="55"/>
    </location>
</feature>